<proteinExistence type="predicted"/>
<reference evidence="1" key="1">
    <citation type="journal article" date="2014" name="Front. Microbiol.">
        <title>High frequency of phylogenetically diverse reductive dehalogenase-homologous genes in deep subseafloor sedimentary metagenomes.</title>
        <authorList>
            <person name="Kawai M."/>
            <person name="Futagami T."/>
            <person name="Toyoda A."/>
            <person name="Takaki Y."/>
            <person name="Nishi S."/>
            <person name="Hori S."/>
            <person name="Arai W."/>
            <person name="Tsubouchi T."/>
            <person name="Morono Y."/>
            <person name="Uchiyama I."/>
            <person name="Ito T."/>
            <person name="Fujiyama A."/>
            <person name="Inagaki F."/>
            <person name="Takami H."/>
        </authorList>
    </citation>
    <scope>NUCLEOTIDE SEQUENCE</scope>
    <source>
        <strain evidence="1">Expedition CK06-06</strain>
    </source>
</reference>
<evidence type="ECO:0008006" key="2">
    <source>
        <dbReference type="Google" id="ProtNLM"/>
    </source>
</evidence>
<dbReference type="AlphaFoldDB" id="X1R8G0"/>
<evidence type="ECO:0000313" key="1">
    <source>
        <dbReference type="EMBL" id="GAI76992.1"/>
    </source>
</evidence>
<protein>
    <recommendedName>
        <fullName evidence="2">Ribbon-helix-helix protein CopG domain-containing protein</fullName>
    </recommendedName>
</protein>
<dbReference type="SUPFAM" id="SSF47598">
    <property type="entry name" value="Ribbon-helix-helix"/>
    <property type="match status" value="1"/>
</dbReference>
<organism evidence="1">
    <name type="scientific">marine sediment metagenome</name>
    <dbReference type="NCBI Taxonomy" id="412755"/>
    <lineage>
        <taxon>unclassified sequences</taxon>
        <taxon>metagenomes</taxon>
        <taxon>ecological metagenomes</taxon>
    </lineage>
</organism>
<dbReference type="EMBL" id="BARW01011812">
    <property type="protein sequence ID" value="GAI76992.1"/>
    <property type="molecule type" value="Genomic_DNA"/>
</dbReference>
<name>X1R8G0_9ZZZZ</name>
<comment type="caution">
    <text evidence="1">The sequence shown here is derived from an EMBL/GenBank/DDBJ whole genome shotgun (WGS) entry which is preliminary data.</text>
</comment>
<gene>
    <name evidence="1" type="ORF">S12H4_22591</name>
</gene>
<sequence length="68" mass="7897">MHNPKTPKGDPKTKGKRYTITLRGVYSELLEDMVEKGVYMEYQDAIRQALRLLFEKHGVDLYVKKATP</sequence>
<accession>X1R8G0</accession>
<dbReference type="GO" id="GO:0006355">
    <property type="term" value="P:regulation of DNA-templated transcription"/>
    <property type="evidence" value="ECO:0007669"/>
    <property type="project" value="InterPro"/>
</dbReference>
<dbReference type="InterPro" id="IPR010985">
    <property type="entry name" value="Ribbon_hlx_hlx"/>
</dbReference>